<dbReference type="Proteomes" id="UP000324222">
    <property type="component" value="Unassembled WGS sequence"/>
</dbReference>
<evidence type="ECO:0000256" key="1">
    <source>
        <dbReference type="SAM" id="MobiDB-lite"/>
    </source>
</evidence>
<organism evidence="2 3">
    <name type="scientific">Portunus trituberculatus</name>
    <name type="common">Swimming crab</name>
    <name type="synonym">Neptunus trituberculatus</name>
    <dbReference type="NCBI Taxonomy" id="210409"/>
    <lineage>
        <taxon>Eukaryota</taxon>
        <taxon>Metazoa</taxon>
        <taxon>Ecdysozoa</taxon>
        <taxon>Arthropoda</taxon>
        <taxon>Crustacea</taxon>
        <taxon>Multicrustacea</taxon>
        <taxon>Malacostraca</taxon>
        <taxon>Eumalacostraca</taxon>
        <taxon>Eucarida</taxon>
        <taxon>Decapoda</taxon>
        <taxon>Pleocyemata</taxon>
        <taxon>Brachyura</taxon>
        <taxon>Eubrachyura</taxon>
        <taxon>Portunoidea</taxon>
        <taxon>Portunidae</taxon>
        <taxon>Portuninae</taxon>
        <taxon>Portunus</taxon>
    </lineage>
</organism>
<feature type="region of interest" description="Disordered" evidence="1">
    <location>
        <begin position="31"/>
        <end position="60"/>
    </location>
</feature>
<dbReference type="AlphaFoldDB" id="A0A5B7I2R5"/>
<proteinExistence type="predicted"/>
<comment type="caution">
    <text evidence="2">The sequence shown here is derived from an EMBL/GenBank/DDBJ whole genome shotgun (WGS) entry which is preliminary data.</text>
</comment>
<sequence length="144" mass="15068">MTGTQLPYAGQGGGARGVSLACWHDLLDVAGGSSGPTRPPRHPSHKDHHHYPIPGARGTQAARAPFSPRMASCRRGAFIGGTRLPLAVWGALGPWCDLPGRCLARAGSARAVPGRRSPPLATTVSGHVARCLHHRHVCDVTAEP</sequence>
<evidence type="ECO:0000313" key="2">
    <source>
        <dbReference type="EMBL" id="MPC75034.1"/>
    </source>
</evidence>
<keyword evidence="3" id="KW-1185">Reference proteome</keyword>
<accession>A0A5B7I2R5</accession>
<gene>
    <name evidence="2" type="ORF">E2C01_069419</name>
</gene>
<reference evidence="2 3" key="1">
    <citation type="submission" date="2019-05" db="EMBL/GenBank/DDBJ databases">
        <title>Another draft genome of Portunus trituberculatus and its Hox gene families provides insights of decapod evolution.</title>
        <authorList>
            <person name="Jeong J.-H."/>
            <person name="Song I."/>
            <person name="Kim S."/>
            <person name="Choi T."/>
            <person name="Kim D."/>
            <person name="Ryu S."/>
            <person name="Kim W."/>
        </authorList>
    </citation>
    <scope>NUCLEOTIDE SEQUENCE [LARGE SCALE GENOMIC DNA]</scope>
    <source>
        <tissue evidence="2">Muscle</tissue>
    </source>
</reference>
<protein>
    <submittedName>
        <fullName evidence="2">Uncharacterized protein</fullName>
    </submittedName>
</protein>
<evidence type="ECO:0000313" key="3">
    <source>
        <dbReference type="Proteomes" id="UP000324222"/>
    </source>
</evidence>
<name>A0A5B7I2R5_PORTR</name>
<dbReference type="EMBL" id="VSRR010040224">
    <property type="protein sequence ID" value="MPC75034.1"/>
    <property type="molecule type" value="Genomic_DNA"/>
</dbReference>
<feature type="compositionally biased region" description="Basic residues" evidence="1">
    <location>
        <begin position="39"/>
        <end position="51"/>
    </location>
</feature>